<gene>
    <name evidence="8 9 10" type="primary">LOC111127051</name>
</gene>
<feature type="domain" description="THAP-type" evidence="6">
    <location>
        <begin position="29"/>
        <end position="123"/>
    </location>
</feature>
<dbReference type="PANTHER" id="PTHR46927:SF3">
    <property type="entry name" value="THAP-TYPE DOMAIN-CONTAINING PROTEIN"/>
    <property type="match status" value="1"/>
</dbReference>
<sequence>MHVQGGLCFVVGQCLNMAQHKLQCTNGKLGGRQCVAWGCGGTKYGFEKLSFHYFPFDRPAILRQWVRFVKQTRKDWKGPKKYSALCSLHFTVDSYPAKYKILESLGEKITRRELLKDAVPTIHRKAASLHEQPEFADSEWSSPLCPAPKKPRRAFLKREAQRIVREYEEKNNLVQAKQLSLLDVTPPSVNSALGSPHVDFNEQEEIQQNETEHVLEQSLQPSLYSTVQPSCVDLAVELPHIKQENQDNEIQHDEIEHNLEQTLQPSLCSDVISPCVDSALKLPHIKQEYQDNEEIQHDEAQHAFKQSQQLILSDVQPTLSDSPLELPHINLKVENQEDEEVVCKPTTLKETITVESQLSLQKPVTRSKHTQTKLKRCNKKKQVKVRVVQVRDVGVGCNLLNAPSLNMQILYPVDDSH</sequence>
<evidence type="ECO:0000256" key="5">
    <source>
        <dbReference type="PROSITE-ProRule" id="PRU00309"/>
    </source>
</evidence>
<accession>A0A8B8DIT8</accession>
<dbReference type="OrthoDB" id="6159990at2759"/>
<dbReference type="Pfam" id="PF05485">
    <property type="entry name" value="THAP"/>
    <property type="match status" value="1"/>
</dbReference>
<dbReference type="AlphaFoldDB" id="A0A8B8DIT8"/>
<evidence type="ECO:0000313" key="7">
    <source>
        <dbReference type="Proteomes" id="UP000694844"/>
    </source>
</evidence>
<protein>
    <submittedName>
        <fullName evidence="8 9">Uncharacterized protein LOC111127051 isoform X1</fullName>
    </submittedName>
</protein>
<organism evidence="7 10">
    <name type="scientific">Crassostrea virginica</name>
    <name type="common">Eastern oyster</name>
    <dbReference type="NCBI Taxonomy" id="6565"/>
    <lineage>
        <taxon>Eukaryota</taxon>
        <taxon>Metazoa</taxon>
        <taxon>Spiralia</taxon>
        <taxon>Lophotrochozoa</taxon>
        <taxon>Mollusca</taxon>
        <taxon>Bivalvia</taxon>
        <taxon>Autobranchia</taxon>
        <taxon>Pteriomorphia</taxon>
        <taxon>Ostreida</taxon>
        <taxon>Ostreoidea</taxon>
        <taxon>Ostreidae</taxon>
        <taxon>Crassostrea</taxon>
    </lineage>
</organism>
<evidence type="ECO:0000313" key="8">
    <source>
        <dbReference type="RefSeq" id="XP_022327751.1"/>
    </source>
</evidence>
<keyword evidence="3" id="KW-0862">Zinc</keyword>
<dbReference type="Proteomes" id="UP000694844">
    <property type="component" value="Chromosome 3"/>
</dbReference>
<dbReference type="InterPro" id="IPR052224">
    <property type="entry name" value="THAP_domain_protein"/>
</dbReference>
<dbReference type="RefSeq" id="XP_022327752.1">
    <property type="nucleotide sequence ID" value="XM_022472044.1"/>
</dbReference>
<keyword evidence="2 5" id="KW-0863">Zinc-finger</keyword>
<reference evidence="8 9" key="1">
    <citation type="submission" date="2025-04" db="UniProtKB">
        <authorList>
            <consortium name="RefSeq"/>
        </authorList>
    </citation>
    <scope>IDENTIFICATION</scope>
    <source>
        <tissue evidence="8 9">Whole sample</tissue>
    </source>
</reference>
<evidence type="ECO:0000313" key="9">
    <source>
        <dbReference type="RefSeq" id="XP_022327752.1"/>
    </source>
</evidence>
<keyword evidence="1" id="KW-0479">Metal-binding</keyword>
<evidence type="ECO:0000313" key="10">
    <source>
        <dbReference type="RefSeq" id="XP_022327753.1"/>
    </source>
</evidence>
<dbReference type="RefSeq" id="XP_022327753.1">
    <property type="nucleotide sequence ID" value="XM_022472045.1"/>
</dbReference>
<dbReference type="InterPro" id="IPR006612">
    <property type="entry name" value="THAP_Znf"/>
</dbReference>
<evidence type="ECO:0000259" key="6">
    <source>
        <dbReference type="PROSITE" id="PS50950"/>
    </source>
</evidence>
<name>A0A8B8DIT8_CRAVI</name>
<dbReference type="GO" id="GO:0003677">
    <property type="term" value="F:DNA binding"/>
    <property type="evidence" value="ECO:0007669"/>
    <property type="project" value="UniProtKB-UniRule"/>
</dbReference>
<dbReference type="KEGG" id="cvn:111127051"/>
<proteinExistence type="predicted"/>
<dbReference type="PROSITE" id="PS50950">
    <property type="entry name" value="ZF_THAP"/>
    <property type="match status" value="1"/>
</dbReference>
<keyword evidence="4 5" id="KW-0238">DNA-binding</keyword>
<evidence type="ECO:0000256" key="3">
    <source>
        <dbReference type="ARBA" id="ARBA00022833"/>
    </source>
</evidence>
<dbReference type="GO" id="GO:0008270">
    <property type="term" value="F:zinc ion binding"/>
    <property type="evidence" value="ECO:0007669"/>
    <property type="project" value="UniProtKB-KW"/>
</dbReference>
<dbReference type="GeneID" id="111127051"/>
<dbReference type="SMART" id="SM00980">
    <property type="entry name" value="THAP"/>
    <property type="match status" value="1"/>
</dbReference>
<dbReference type="SUPFAM" id="SSF57716">
    <property type="entry name" value="Glucocorticoid receptor-like (DNA-binding domain)"/>
    <property type="match status" value="1"/>
</dbReference>
<dbReference type="PANTHER" id="PTHR46927">
    <property type="entry name" value="AGAP005574-PA"/>
    <property type="match status" value="1"/>
</dbReference>
<keyword evidence="7" id="KW-1185">Reference proteome</keyword>
<dbReference type="RefSeq" id="XP_022327751.1">
    <property type="nucleotide sequence ID" value="XM_022472043.1"/>
</dbReference>
<evidence type="ECO:0000256" key="4">
    <source>
        <dbReference type="ARBA" id="ARBA00023125"/>
    </source>
</evidence>
<evidence type="ECO:0000256" key="1">
    <source>
        <dbReference type="ARBA" id="ARBA00022723"/>
    </source>
</evidence>
<evidence type="ECO:0000256" key="2">
    <source>
        <dbReference type="ARBA" id="ARBA00022771"/>
    </source>
</evidence>
<dbReference type="SMART" id="SM00692">
    <property type="entry name" value="DM3"/>
    <property type="match status" value="1"/>
</dbReference>